<protein>
    <submittedName>
        <fullName evidence="1">ABATE domain-containing protein</fullName>
    </submittedName>
</protein>
<dbReference type="SUPFAM" id="SSF160904">
    <property type="entry name" value="Jann2411-like"/>
    <property type="match status" value="1"/>
</dbReference>
<evidence type="ECO:0000313" key="2">
    <source>
        <dbReference type="Proteomes" id="UP001352223"/>
    </source>
</evidence>
<proteinExistence type="predicted"/>
<dbReference type="InterPro" id="IPR023286">
    <property type="entry name" value="ABATE_dom_sf"/>
</dbReference>
<dbReference type="RefSeq" id="WP_324769689.1">
    <property type="nucleotide sequence ID" value="NZ_JAOZYB010000133.1"/>
</dbReference>
<reference evidence="1 2" key="1">
    <citation type="submission" date="2022-10" db="EMBL/GenBank/DDBJ databases">
        <authorList>
            <person name="Xie J."/>
            <person name="Shen N."/>
        </authorList>
    </citation>
    <scope>NUCLEOTIDE SEQUENCE [LARGE SCALE GENOMIC DNA]</scope>
    <source>
        <strain evidence="1 2">DSM 41681</strain>
    </source>
</reference>
<dbReference type="Proteomes" id="UP001352223">
    <property type="component" value="Unassembled WGS sequence"/>
</dbReference>
<name>A0ABU6CCY0_9ACTN</name>
<comment type="caution">
    <text evidence="1">The sequence shown here is derived from an EMBL/GenBank/DDBJ whole genome shotgun (WGS) entry which is preliminary data.</text>
</comment>
<feature type="non-terminal residue" evidence="1">
    <location>
        <position position="100"/>
    </location>
</feature>
<gene>
    <name evidence="1" type="ORF">OKJ48_18470</name>
</gene>
<dbReference type="Gene3D" id="1.10.3300.10">
    <property type="entry name" value="Jann2411-like domain"/>
    <property type="match status" value="1"/>
</dbReference>
<accession>A0ABU6CCY0</accession>
<dbReference type="Pfam" id="PF07336">
    <property type="entry name" value="ABATE"/>
    <property type="match status" value="1"/>
</dbReference>
<keyword evidence="2" id="KW-1185">Reference proteome</keyword>
<dbReference type="EMBL" id="JAOZYB010000133">
    <property type="protein sequence ID" value="MEB3962220.1"/>
    <property type="molecule type" value="Genomic_DNA"/>
</dbReference>
<organism evidence="1 2">
    <name type="scientific">Streptomyces kunmingensis</name>
    <dbReference type="NCBI Taxonomy" id="68225"/>
    <lineage>
        <taxon>Bacteria</taxon>
        <taxon>Bacillati</taxon>
        <taxon>Actinomycetota</taxon>
        <taxon>Actinomycetes</taxon>
        <taxon>Kitasatosporales</taxon>
        <taxon>Streptomycetaceae</taxon>
        <taxon>Streptomyces</taxon>
    </lineage>
</organism>
<sequence length="100" mass="10647">MPDISTAGPDGTRLVLDLALTLRHDGNGGVADDLHTPQGLTTWVRDHAAELPLDTGYSADEEDLRQVCAVRAAVRTLFAHAVRPGEPSPADARRLLPVAD</sequence>
<evidence type="ECO:0000313" key="1">
    <source>
        <dbReference type="EMBL" id="MEB3962220.1"/>
    </source>
</evidence>
<dbReference type="InterPro" id="IPR010852">
    <property type="entry name" value="ABATE"/>
</dbReference>